<dbReference type="GeneID" id="84806958"/>
<accession>A0A250FKL5</accession>
<dbReference type="Proteomes" id="UP000217250">
    <property type="component" value="Chromosome"/>
</dbReference>
<protein>
    <submittedName>
        <fullName evidence="1">Sugar-binding protein</fullName>
    </submittedName>
</protein>
<organism evidence="1 2">
    <name type="scientific">Capnocytophaga gingivalis</name>
    <dbReference type="NCBI Taxonomy" id="1017"/>
    <lineage>
        <taxon>Bacteria</taxon>
        <taxon>Pseudomonadati</taxon>
        <taxon>Bacteroidota</taxon>
        <taxon>Flavobacteriia</taxon>
        <taxon>Flavobacteriales</taxon>
        <taxon>Flavobacteriaceae</taxon>
        <taxon>Capnocytophaga</taxon>
    </lineage>
</organism>
<dbReference type="EMBL" id="CP022386">
    <property type="protein sequence ID" value="ATA85679.1"/>
    <property type="molecule type" value="Genomic_DNA"/>
</dbReference>
<evidence type="ECO:0000313" key="2">
    <source>
        <dbReference type="Proteomes" id="UP000217250"/>
    </source>
</evidence>
<dbReference type="Gene3D" id="2.180.10.10">
    <property type="entry name" value="RHS repeat-associated core"/>
    <property type="match status" value="1"/>
</dbReference>
<dbReference type="AlphaFoldDB" id="A0A250FKL5"/>
<evidence type="ECO:0000313" key="1">
    <source>
        <dbReference type="EMBL" id="ATA85679.1"/>
    </source>
</evidence>
<sequence>MRRFLFFFFVVNLFLIACGRKELRNDLQQLYLQGEIKQIRTSSYTVLEKFDQIEKKSKTTERENTLLTFNEKGNQVEKTLFSPTDKPTRIYTYLYDMKGNRALVNETLDDGTLKKRYIYTYDDKGNRTEINTYSGDGIFLQKEKRTYDEKQNPLEEDTYNGKGELEQKQINIYDEKGLCIESNLYTPSGELKNRYTYSYDENKNMLERKKYDKNGKILANHTYTYSFDKRKNWTQRIEYLNGKAIYLTEREIEYGVGAKEQRQPVAQMDTAPQKKFNYTVSVKNDWTAQELKGAVKTLRLRTYNAQNHKQKDKGQNTLTIFSKEGYLTRITYYDKDNIYSYEKKFSYQYNDKGYRTEGKMLINESDYLVSTYDDKGYITGGYLFQNNTQFEQKASYDDSGNMTSYYLGDVEITYIYDKNHQLIEEKHKNGGDAWDIRYSRGKNGSILEEEIYRKGILDEKKTYIYTFDERGNWTERTQYKNRTPVEITERVIEYY</sequence>
<proteinExistence type="predicted"/>
<dbReference type="PROSITE" id="PS51257">
    <property type="entry name" value="PROKAR_LIPOPROTEIN"/>
    <property type="match status" value="1"/>
</dbReference>
<dbReference type="RefSeq" id="WP_095909182.1">
    <property type="nucleotide sequence ID" value="NZ_CP022386.1"/>
</dbReference>
<dbReference type="OrthoDB" id="1151353at2"/>
<name>A0A250FKL5_9FLAO</name>
<dbReference type="KEGG" id="cgh:CGC50_00040"/>
<gene>
    <name evidence="1" type="ORF">CGC50_00040</name>
</gene>
<reference evidence="2" key="1">
    <citation type="submission" date="2017-06" db="EMBL/GenBank/DDBJ databases">
        <title>Capnocytophaga spp. assemblies.</title>
        <authorList>
            <person name="Gulvik C.A."/>
        </authorList>
    </citation>
    <scope>NUCLEOTIDE SEQUENCE [LARGE SCALE GENOMIC DNA]</scope>
    <source>
        <strain evidence="2">H1496</strain>
    </source>
</reference>